<reference evidence="1" key="1">
    <citation type="journal article" date="2020" name="Phytopathology">
        <title>Genome Sequence Resources of Colletotrichum truncatum, C. plurivorum, C. musicola, and C. sojae: Four Species Pathogenic to Soybean (Glycine max).</title>
        <authorList>
            <person name="Rogerio F."/>
            <person name="Boufleur T.R."/>
            <person name="Ciampi-Guillardi M."/>
            <person name="Sukno S.A."/>
            <person name="Thon M.R."/>
            <person name="Massola Junior N.S."/>
            <person name="Baroncelli R."/>
        </authorList>
    </citation>
    <scope>NUCLEOTIDE SEQUENCE</scope>
    <source>
        <strain evidence="1">LFN0074</strain>
    </source>
</reference>
<keyword evidence="2" id="KW-1185">Reference proteome</keyword>
<proteinExistence type="predicted"/>
<dbReference type="AlphaFoldDB" id="A0A8H6NA62"/>
<organism evidence="1 2">
    <name type="scientific">Colletotrichum musicola</name>
    <dbReference type="NCBI Taxonomy" id="2175873"/>
    <lineage>
        <taxon>Eukaryota</taxon>
        <taxon>Fungi</taxon>
        <taxon>Dikarya</taxon>
        <taxon>Ascomycota</taxon>
        <taxon>Pezizomycotina</taxon>
        <taxon>Sordariomycetes</taxon>
        <taxon>Hypocreomycetidae</taxon>
        <taxon>Glomerellales</taxon>
        <taxon>Glomerellaceae</taxon>
        <taxon>Colletotrichum</taxon>
        <taxon>Colletotrichum orchidearum species complex</taxon>
    </lineage>
</organism>
<dbReference type="EMBL" id="WIGM01000443">
    <property type="protein sequence ID" value="KAF6825076.1"/>
    <property type="molecule type" value="Genomic_DNA"/>
</dbReference>
<gene>
    <name evidence="1" type="ORF">CMUS01_09974</name>
</gene>
<name>A0A8H6NA62_9PEZI</name>
<dbReference type="Proteomes" id="UP000639643">
    <property type="component" value="Unassembled WGS sequence"/>
</dbReference>
<accession>A0A8H6NA62</accession>
<comment type="caution">
    <text evidence="1">The sequence shown here is derived from an EMBL/GenBank/DDBJ whole genome shotgun (WGS) entry which is preliminary data.</text>
</comment>
<evidence type="ECO:0000313" key="2">
    <source>
        <dbReference type="Proteomes" id="UP000639643"/>
    </source>
</evidence>
<protein>
    <submittedName>
        <fullName evidence="1">Uncharacterized protein</fullName>
    </submittedName>
</protein>
<sequence length="96" mass="10756">MTAASQQIFPIGVLGVFESWMHTAFVPMKAMVSQSIGIFLGSSLIIGQTPTATPVTIQTPHRWRYPWLRPPPYMHEAARSWLARLRGTWTMTVADA</sequence>
<evidence type="ECO:0000313" key="1">
    <source>
        <dbReference type="EMBL" id="KAF6825076.1"/>
    </source>
</evidence>